<sequence length="68" mass="8086">MSQKQTNTDCGNVNAFKRLCFLYAIREILRSKMTPIITEAFVHLISTSKPFRKYLRTVKLEMRRFQTN</sequence>
<protein>
    <submittedName>
        <fullName evidence="1">Uncharacterized protein</fullName>
    </submittedName>
</protein>
<dbReference type="AlphaFoldDB" id="A0A4U8UXK9"/>
<keyword evidence="2" id="KW-1185">Reference proteome</keyword>
<gene>
    <name evidence="1" type="ORF">L596_005016</name>
</gene>
<reference evidence="1 2" key="1">
    <citation type="journal article" date="2015" name="Genome Biol.">
        <title>Comparative genomics of Steinernema reveals deeply conserved gene regulatory networks.</title>
        <authorList>
            <person name="Dillman A.R."/>
            <person name="Macchietto M."/>
            <person name="Porter C.F."/>
            <person name="Rogers A."/>
            <person name="Williams B."/>
            <person name="Antoshechkin I."/>
            <person name="Lee M.M."/>
            <person name="Goodwin Z."/>
            <person name="Lu X."/>
            <person name="Lewis E.E."/>
            <person name="Goodrich-Blair H."/>
            <person name="Stock S.P."/>
            <person name="Adams B.J."/>
            <person name="Sternberg P.W."/>
            <person name="Mortazavi A."/>
        </authorList>
    </citation>
    <scope>NUCLEOTIDE SEQUENCE [LARGE SCALE GENOMIC DNA]</scope>
    <source>
        <strain evidence="1 2">ALL</strain>
    </source>
</reference>
<organism evidence="1 2">
    <name type="scientific">Steinernema carpocapsae</name>
    <name type="common">Entomopathogenic nematode</name>
    <dbReference type="NCBI Taxonomy" id="34508"/>
    <lineage>
        <taxon>Eukaryota</taxon>
        <taxon>Metazoa</taxon>
        <taxon>Ecdysozoa</taxon>
        <taxon>Nematoda</taxon>
        <taxon>Chromadorea</taxon>
        <taxon>Rhabditida</taxon>
        <taxon>Tylenchina</taxon>
        <taxon>Panagrolaimomorpha</taxon>
        <taxon>Strongyloidoidea</taxon>
        <taxon>Steinernematidae</taxon>
        <taxon>Steinernema</taxon>
    </lineage>
</organism>
<reference evidence="1 2" key="2">
    <citation type="journal article" date="2019" name="G3 (Bethesda)">
        <title>Hybrid Assembly of the Genome of the Entomopathogenic Nematode Steinernema carpocapsae Identifies the X-Chromosome.</title>
        <authorList>
            <person name="Serra L."/>
            <person name="Macchietto M."/>
            <person name="Macias-Munoz A."/>
            <person name="McGill C.J."/>
            <person name="Rodriguez I.M."/>
            <person name="Rodriguez B."/>
            <person name="Murad R."/>
            <person name="Mortazavi A."/>
        </authorList>
    </citation>
    <scope>NUCLEOTIDE SEQUENCE [LARGE SCALE GENOMIC DNA]</scope>
    <source>
        <strain evidence="1 2">ALL</strain>
    </source>
</reference>
<name>A0A4U8UXK9_STECR</name>
<dbReference type="Proteomes" id="UP000298663">
    <property type="component" value="Unassembled WGS sequence"/>
</dbReference>
<accession>A0A4U8UXK9</accession>
<evidence type="ECO:0000313" key="1">
    <source>
        <dbReference type="EMBL" id="TMS38250.1"/>
    </source>
</evidence>
<comment type="caution">
    <text evidence="1">The sequence shown here is derived from an EMBL/GenBank/DDBJ whole genome shotgun (WGS) entry which is preliminary data.</text>
</comment>
<proteinExistence type="predicted"/>
<dbReference type="EMBL" id="AZBU02000001">
    <property type="protein sequence ID" value="TMS38250.1"/>
    <property type="molecule type" value="Genomic_DNA"/>
</dbReference>
<evidence type="ECO:0000313" key="2">
    <source>
        <dbReference type="Proteomes" id="UP000298663"/>
    </source>
</evidence>